<dbReference type="Proteomes" id="UP001168146">
    <property type="component" value="Unassembled WGS sequence"/>
</dbReference>
<accession>A0AAN6J226</accession>
<proteinExistence type="predicted"/>
<comment type="caution">
    <text evidence="2">The sequence shown here is derived from an EMBL/GenBank/DDBJ whole genome shotgun (WGS) entry which is preliminary data.</text>
</comment>
<dbReference type="AlphaFoldDB" id="A0AAN6J226"/>
<evidence type="ECO:0000313" key="2">
    <source>
        <dbReference type="EMBL" id="KAK0307435.1"/>
    </source>
</evidence>
<protein>
    <recommendedName>
        <fullName evidence="4">Myb-like domain-containing protein</fullName>
    </recommendedName>
</protein>
<reference evidence="2" key="1">
    <citation type="submission" date="2021-12" db="EMBL/GenBank/DDBJ databases">
        <title>Black yeast isolated from Biological Soil Crust.</title>
        <authorList>
            <person name="Kurbessoian T."/>
        </authorList>
    </citation>
    <scope>NUCLEOTIDE SEQUENCE</scope>
    <source>
        <strain evidence="2">CCFEE 5208</strain>
    </source>
</reference>
<feature type="region of interest" description="Disordered" evidence="1">
    <location>
        <begin position="1"/>
        <end position="84"/>
    </location>
</feature>
<evidence type="ECO:0000313" key="3">
    <source>
        <dbReference type="Proteomes" id="UP001168146"/>
    </source>
</evidence>
<feature type="compositionally biased region" description="Polar residues" evidence="1">
    <location>
        <begin position="9"/>
        <end position="19"/>
    </location>
</feature>
<organism evidence="2 3">
    <name type="scientific">Friedmanniomyces endolithicus</name>
    <dbReference type="NCBI Taxonomy" id="329885"/>
    <lineage>
        <taxon>Eukaryota</taxon>
        <taxon>Fungi</taxon>
        <taxon>Dikarya</taxon>
        <taxon>Ascomycota</taxon>
        <taxon>Pezizomycotina</taxon>
        <taxon>Dothideomycetes</taxon>
        <taxon>Dothideomycetidae</taxon>
        <taxon>Mycosphaerellales</taxon>
        <taxon>Teratosphaeriaceae</taxon>
        <taxon>Friedmanniomyces</taxon>
    </lineage>
</organism>
<gene>
    <name evidence="2" type="ORF">LTR82_015943</name>
</gene>
<name>A0AAN6J226_9PEZI</name>
<evidence type="ECO:0000256" key="1">
    <source>
        <dbReference type="SAM" id="MobiDB-lite"/>
    </source>
</evidence>
<sequence>MCALHKTEQIPSRSVSFETHLQPSPLPSSPSKQPESVAPRRPRKAAAPKKPPTPRGSPQLSRVTKSAKAPSEDGSKAKKKNKRWTVAELTHLHGARRKETPYAQIVKDLNHTHTELACRLRMCGDKKKFLAELAEERRRNKENLASIAAFGSGGIHANFALAAPGSKLPTSYYQPPAKKNGRKAKAAAPRALLPKPDSPVIAAPIQPQQAAVTMTPFDCLALAAEQAQRAQFEGAAILADMSGMLLAPQPTYAGVRQASIAQRGSLSHILN</sequence>
<evidence type="ECO:0008006" key="4">
    <source>
        <dbReference type="Google" id="ProtNLM"/>
    </source>
</evidence>
<dbReference type="EMBL" id="JASUXU010000094">
    <property type="protein sequence ID" value="KAK0307435.1"/>
    <property type="molecule type" value="Genomic_DNA"/>
</dbReference>